<evidence type="ECO:0000256" key="1">
    <source>
        <dbReference type="ARBA" id="ARBA00006974"/>
    </source>
</evidence>
<evidence type="ECO:0000313" key="3">
    <source>
        <dbReference type="Proteomes" id="UP001603857"/>
    </source>
</evidence>
<comment type="similarity">
    <text evidence="1">Belongs to the ARG7 family.</text>
</comment>
<proteinExistence type="inferred from homology"/>
<protein>
    <submittedName>
        <fullName evidence="2">Uncharacterized protein</fullName>
    </submittedName>
</protein>
<name>A0ABD1LX61_9FABA</name>
<sequence>MGFRLSGIRRASFTAIQAALKSAEVPKGCLAVYVGENQKRFILKKKSSEPNSDGTSLYTAHTLKSCIDSDVDCSWNEGWFKYDIGITKRFSVSPTYTAIQPFGACADFEAVNDALRIAVAKHRTMGFHLPGIRKTSFAANQASSKAVNVPKGHVTVYVGEKMKRNQHLPSVEYQQHTKTMQAMQHEKILPVVRNQHLLHCTLLIGNAATMEALPVFVDSLVTAWGAI</sequence>
<organism evidence="2 3">
    <name type="scientific">Flemingia macrophylla</name>
    <dbReference type="NCBI Taxonomy" id="520843"/>
    <lineage>
        <taxon>Eukaryota</taxon>
        <taxon>Viridiplantae</taxon>
        <taxon>Streptophyta</taxon>
        <taxon>Embryophyta</taxon>
        <taxon>Tracheophyta</taxon>
        <taxon>Spermatophyta</taxon>
        <taxon>Magnoliopsida</taxon>
        <taxon>eudicotyledons</taxon>
        <taxon>Gunneridae</taxon>
        <taxon>Pentapetalae</taxon>
        <taxon>rosids</taxon>
        <taxon>fabids</taxon>
        <taxon>Fabales</taxon>
        <taxon>Fabaceae</taxon>
        <taxon>Papilionoideae</taxon>
        <taxon>50 kb inversion clade</taxon>
        <taxon>NPAAA clade</taxon>
        <taxon>indigoferoid/millettioid clade</taxon>
        <taxon>Phaseoleae</taxon>
        <taxon>Flemingia</taxon>
    </lineage>
</organism>
<gene>
    <name evidence="2" type="ORF">Fmac_021517</name>
</gene>
<evidence type="ECO:0000313" key="2">
    <source>
        <dbReference type="EMBL" id="KAL2328090.1"/>
    </source>
</evidence>
<comment type="caution">
    <text evidence="2">The sequence shown here is derived from an EMBL/GenBank/DDBJ whole genome shotgun (WGS) entry which is preliminary data.</text>
</comment>
<dbReference type="Proteomes" id="UP001603857">
    <property type="component" value="Unassembled WGS sequence"/>
</dbReference>
<dbReference type="PANTHER" id="PTHR31929">
    <property type="entry name" value="SAUR-LIKE AUXIN-RESPONSIVE PROTEIN FAMILY-RELATED"/>
    <property type="match status" value="1"/>
</dbReference>
<dbReference type="AlphaFoldDB" id="A0ABD1LX61"/>
<dbReference type="EMBL" id="JBGMDY010000007">
    <property type="protein sequence ID" value="KAL2328090.1"/>
    <property type="molecule type" value="Genomic_DNA"/>
</dbReference>
<keyword evidence="3" id="KW-1185">Reference proteome</keyword>
<reference evidence="2 3" key="1">
    <citation type="submission" date="2024-08" db="EMBL/GenBank/DDBJ databases">
        <title>Insights into the chromosomal genome structure of Flemingia macrophylla.</title>
        <authorList>
            <person name="Ding Y."/>
            <person name="Zhao Y."/>
            <person name="Bi W."/>
            <person name="Wu M."/>
            <person name="Zhao G."/>
            <person name="Gong Y."/>
            <person name="Li W."/>
            <person name="Zhang P."/>
        </authorList>
    </citation>
    <scope>NUCLEOTIDE SEQUENCE [LARGE SCALE GENOMIC DNA]</scope>
    <source>
        <strain evidence="2">DYQJB</strain>
        <tissue evidence="2">Leaf</tissue>
    </source>
</reference>
<dbReference type="InterPro" id="IPR003676">
    <property type="entry name" value="SAUR_fam"/>
</dbReference>
<accession>A0ABD1LX61</accession>